<dbReference type="Gene3D" id="3.40.50.620">
    <property type="entry name" value="HUPs"/>
    <property type="match status" value="2"/>
</dbReference>
<dbReference type="CDD" id="cd00293">
    <property type="entry name" value="USP-like"/>
    <property type="match status" value="2"/>
</dbReference>
<evidence type="ECO:0000256" key="1">
    <source>
        <dbReference type="ARBA" id="ARBA00008791"/>
    </source>
</evidence>
<comment type="similarity">
    <text evidence="1">Belongs to the universal stress protein A family.</text>
</comment>
<accession>A0A9X3BIA4</accession>
<sequence length="276" mass="30477">MKTIVVATDFSSNADHALQYAGALASFMNARIILFNAFQLPVHASNTLLPAESFVELLKDNQERLENIALQVSDKFGVTVDVQTKMSDVSNALEEIVMGAQADLVVMGMHTSDWSDRLFGNTTTSVIRDAKYPVLVVPNNASFTGIERILYAFDSNCLQKGTQLQVVKDIARSFKAEVQVFHVETAHRAKEYTLKEPVDANTKAALNDVAHTYREIEETGVVEGIEKGIKELGANLLVMVPHKLSFWKNVVRLSTTRTVVLKSQIPLLVVPNTCRG</sequence>
<dbReference type="Proteomes" id="UP001155483">
    <property type="component" value="Unassembled WGS sequence"/>
</dbReference>
<dbReference type="PANTHER" id="PTHR46268">
    <property type="entry name" value="STRESS RESPONSE PROTEIN NHAX"/>
    <property type="match status" value="1"/>
</dbReference>
<proteinExistence type="inferred from homology"/>
<evidence type="ECO:0000313" key="3">
    <source>
        <dbReference type="EMBL" id="MCU7549803.1"/>
    </source>
</evidence>
<organism evidence="3 4">
    <name type="scientific">Paraflavisolibacter caeni</name>
    <dbReference type="NCBI Taxonomy" id="2982496"/>
    <lineage>
        <taxon>Bacteria</taxon>
        <taxon>Pseudomonadati</taxon>
        <taxon>Bacteroidota</taxon>
        <taxon>Chitinophagia</taxon>
        <taxon>Chitinophagales</taxon>
        <taxon>Chitinophagaceae</taxon>
        <taxon>Paraflavisolibacter</taxon>
    </lineage>
</organism>
<evidence type="ECO:0000313" key="4">
    <source>
        <dbReference type="Proteomes" id="UP001155483"/>
    </source>
</evidence>
<dbReference type="InterPro" id="IPR006015">
    <property type="entry name" value="Universal_stress_UspA"/>
</dbReference>
<dbReference type="RefSeq" id="WP_279297242.1">
    <property type="nucleotide sequence ID" value="NZ_JAOTIF010000007.1"/>
</dbReference>
<dbReference type="InterPro" id="IPR006016">
    <property type="entry name" value="UspA"/>
</dbReference>
<keyword evidence="4" id="KW-1185">Reference proteome</keyword>
<reference evidence="3" key="1">
    <citation type="submission" date="2022-09" db="EMBL/GenBank/DDBJ databases">
        <authorList>
            <person name="Yuan C."/>
            <person name="Ke Z."/>
        </authorList>
    </citation>
    <scope>NUCLEOTIDE SEQUENCE</scope>
    <source>
        <strain evidence="3">LB-8</strain>
    </source>
</reference>
<dbReference type="PANTHER" id="PTHR46268:SF6">
    <property type="entry name" value="UNIVERSAL STRESS PROTEIN UP12"/>
    <property type="match status" value="1"/>
</dbReference>
<dbReference type="InterPro" id="IPR014729">
    <property type="entry name" value="Rossmann-like_a/b/a_fold"/>
</dbReference>
<evidence type="ECO:0000259" key="2">
    <source>
        <dbReference type="Pfam" id="PF00582"/>
    </source>
</evidence>
<reference evidence="3" key="2">
    <citation type="submission" date="2023-04" db="EMBL/GenBank/DDBJ databases">
        <title>Paracnuella aquatica gen. nov., sp. nov., a member of the family Chitinophagaceae isolated from a hot spring.</title>
        <authorList>
            <person name="Wang C."/>
        </authorList>
    </citation>
    <scope>NUCLEOTIDE SEQUENCE</scope>
    <source>
        <strain evidence="3">LB-8</strain>
    </source>
</reference>
<protein>
    <submittedName>
        <fullName evidence="3">Universal stress protein</fullName>
    </submittedName>
</protein>
<dbReference type="EMBL" id="JAOTIF010000007">
    <property type="protein sequence ID" value="MCU7549803.1"/>
    <property type="molecule type" value="Genomic_DNA"/>
</dbReference>
<dbReference type="Pfam" id="PF00582">
    <property type="entry name" value="Usp"/>
    <property type="match status" value="2"/>
</dbReference>
<comment type="caution">
    <text evidence="3">The sequence shown here is derived from an EMBL/GenBank/DDBJ whole genome shotgun (WGS) entry which is preliminary data.</text>
</comment>
<dbReference type="AlphaFoldDB" id="A0A9X3BIA4"/>
<dbReference type="SUPFAM" id="SSF52402">
    <property type="entry name" value="Adenine nucleotide alpha hydrolases-like"/>
    <property type="match status" value="2"/>
</dbReference>
<name>A0A9X3BIA4_9BACT</name>
<feature type="domain" description="UspA" evidence="2">
    <location>
        <begin position="148"/>
        <end position="271"/>
    </location>
</feature>
<gene>
    <name evidence="3" type="ORF">OCK74_11795</name>
</gene>
<dbReference type="PRINTS" id="PR01438">
    <property type="entry name" value="UNVRSLSTRESS"/>
</dbReference>
<feature type="domain" description="UspA" evidence="2">
    <location>
        <begin position="1"/>
        <end position="138"/>
    </location>
</feature>